<dbReference type="KEGG" id="mste:MSTE_03857"/>
<dbReference type="Proteomes" id="UP000217954">
    <property type="component" value="Chromosome"/>
</dbReference>
<feature type="compositionally biased region" description="Basic and acidic residues" evidence="1">
    <location>
        <begin position="22"/>
        <end position="31"/>
    </location>
</feature>
<feature type="region of interest" description="Disordered" evidence="1">
    <location>
        <begin position="1"/>
        <end position="38"/>
    </location>
</feature>
<dbReference type="EMBL" id="AP018165">
    <property type="protein sequence ID" value="BAX99155.1"/>
    <property type="molecule type" value="Genomic_DNA"/>
</dbReference>
<sequence>MANYPMTNLSHNVDETPPNGNDDSKRADKRPNSLRGST</sequence>
<evidence type="ECO:0000313" key="3">
    <source>
        <dbReference type="Proteomes" id="UP000217954"/>
    </source>
</evidence>
<evidence type="ECO:0000313" key="2">
    <source>
        <dbReference type="EMBL" id="BAX99155.1"/>
    </source>
</evidence>
<reference evidence="3" key="1">
    <citation type="journal article" date="2017" name="Genome Announc.">
        <title>Complete Genome Sequence of Mycobacterium stephanolepidis.</title>
        <authorList>
            <person name="Fukano H."/>
            <person name="Yoshida M."/>
            <person name="Katayama Y."/>
            <person name="Omatsu T."/>
            <person name="Mizutani T."/>
            <person name="Kurata O."/>
            <person name="Wada S."/>
            <person name="Hoshino Y."/>
        </authorList>
    </citation>
    <scope>NUCLEOTIDE SEQUENCE [LARGE SCALE GENOMIC DNA]</scope>
    <source>
        <strain evidence="3">NJB0901</strain>
    </source>
</reference>
<dbReference type="AlphaFoldDB" id="A0A1Z4F1M4"/>
<organism evidence="2 3">
    <name type="scientific">[Mycobacterium] stephanolepidis</name>
    <dbReference type="NCBI Taxonomy" id="1520670"/>
    <lineage>
        <taxon>Bacteria</taxon>
        <taxon>Bacillati</taxon>
        <taxon>Actinomycetota</taxon>
        <taxon>Actinomycetes</taxon>
        <taxon>Mycobacteriales</taxon>
        <taxon>Mycobacteriaceae</taxon>
        <taxon>Mycobacteroides</taxon>
    </lineage>
</organism>
<evidence type="ECO:0000256" key="1">
    <source>
        <dbReference type="SAM" id="MobiDB-lite"/>
    </source>
</evidence>
<keyword evidence="3" id="KW-1185">Reference proteome</keyword>
<name>A0A1Z4F1M4_9MYCO</name>
<feature type="compositionally biased region" description="Polar residues" evidence="1">
    <location>
        <begin position="1"/>
        <end position="11"/>
    </location>
</feature>
<gene>
    <name evidence="2" type="ORF">MSTE_03857</name>
</gene>
<protein>
    <submittedName>
        <fullName evidence="2">Uncharacterized protein</fullName>
    </submittedName>
</protein>
<proteinExistence type="predicted"/>
<reference evidence="2 3" key="2">
    <citation type="journal article" date="2017" name="Int. J. Syst. Evol. Microbiol.">
        <title>Mycobacterium stephanolepidis sp. nov., a rapidly growing species related to Mycobacterium chelonae, isolated from marine teleost fish, Stephanolepis cirrhifer.</title>
        <authorList>
            <person name="Fukano H."/>
            <person name="Wada S."/>
            <person name="Kurata O."/>
            <person name="Katayama K."/>
            <person name="Fujiwara N."/>
            <person name="Hoshino Y."/>
        </authorList>
    </citation>
    <scope>NUCLEOTIDE SEQUENCE [LARGE SCALE GENOMIC DNA]</scope>
    <source>
        <strain evidence="2 3">NJB0901</strain>
    </source>
</reference>
<accession>A0A1Z4F1M4</accession>